<evidence type="ECO:0000313" key="1">
    <source>
        <dbReference type="EMBL" id="EFG55836.1"/>
    </source>
</evidence>
<dbReference type="GO" id="GO:0005829">
    <property type="term" value="C:cytosol"/>
    <property type="evidence" value="ECO:0007669"/>
    <property type="project" value="TreeGrafter"/>
</dbReference>
<dbReference type="PANTHER" id="PTHR10000">
    <property type="entry name" value="PHOSPHOSERINE PHOSPHATASE"/>
    <property type="match status" value="1"/>
</dbReference>
<dbReference type="InterPro" id="IPR023214">
    <property type="entry name" value="HAD_sf"/>
</dbReference>
<gene>
    <name evidence="1" type="ORF">HMPREF0493_0517</name>
</gene>
<dbReference type="InterPro" id="IPR036412">
    <property type="entry name" value="HAD-like_sf"/>
</dbReference>
<comment type="caution">
    <text evidence="1">The sequence shown here is derived from an EMBL/GenBank/DDBJ whole genome shotgun (WGS) entry which is preliminary data.</text>
</comment>
<dbReference type="Proteomes" id="UP000004069">
    <property type="component" value="Unassembled WGS sequence"/>
</dbReference>
<accession>D4YSN9</accession>
<dbReference type="STRING" id="83683.B1745_06735"/>
<organism evidence="1 2">
    <name type="scientific">Lactobacillus amylolyticus DSM 11664</name>
    <dbReference type="NCBI Taxonomy" id="585524"/>
    <lineage>
        <taxon>Bacteria</taxon>
        <taxon>Bacillati</taxon>
        <taxon>Bacillota</taxon>
        <taxon>Bacilli</taxon>
        <taxon>Lactobacillales</taxon>
        <taxon>Lactobacillaceae</taxon>
        <taxon>Lactobacillus</taxon>
    </lineage>
</organism>
<dbReference type="GO" id="GO:0000287">
    <property type="term" value="F:magnesium ion binding"/>
    <property type="evidence" value="ECO:0007669"/>
    <property type="project" value="TreeGrafter"/>
</dbReference>
<dbReference type="EMBL" id="ADNY01000016">
    <property type="protein sequence ID" value="EFG55836.1"/>
    <property type="molecule type" value="Genomic_DNA"/>
</dbReference>
<dbReference type="PROSITE" id="PS01229">
    <property type="entry name" value="COF_2"/>
    <property type="match status" value="1"/>
</dbReference>
<dbReference type="GO" id="GO:0016791">
    <property type="term" value="F:phosphatase activity"/>
    <property type="evidence" value="ECO:0007669"/>
    <property type="project" value="TreeGrafter"/>
</dbReference>
<reference evidence="1 2" key="1">
    <citation type="submission" date="2010-04" db="EMBL/GenBank/DDBJ databases">
        <authorList>
            <person name="Muzny D."/>
            <person name="Qin X."/>
            <person name="Deng J."/>
            <person name="Jiang H."/>
            <person name="Liu Y."/>
            <person name="Qu J."/>
            <person name="Song X.-Z."/>
            <person name="Zhang L."/>
            <person name="Thornton R."/>
            <person name="Coyle M."/>
            <person name="Francisco L."/>
            <person name="Jackson L."/>
            <person name="Javaid M."/>
            <person name="Korchina V."/>
            <person name="Kovar C."/>
            <person name="Mata R."/>
            <person name="Mathew T."/>
            <person name="Ngo R."/>
            <person name="Nguyen L."/>
            <person name="Nguyen N."/>
            <person name="Okwuonu G."/>
            <person name="Ongeri F."/>
            <person name="Pham C."/>
            <person name="Simmons D."/>
            <person name="Wilczek-Boney K."/>
            <person name="Hale W."/>
            <person name="Jakkamsetti A."/>
            <person name="Pham P."/>
            <person name="Ruth R."/>
            <person name="San Lucas F."/>
            <person name="Warren J."/>
            <person name="Zhang J."/>
            <person name="Zhao Z."/>
            <person name="Zhou C."/>
            <person name="Zhu D."/>
            <person name="Lee S."/>
            <person name="Bess C."/>
            <person name="Blankenburg K."/>
            <person name="Forbes L."/>
            <person name="Fu Q."/>
            <person name="Gubbala S."/>
            <person name="Hirani K."/>
            <person name="Jayaseelan J.C."/>
            <person name="Lara F."/>
            <person name="Munidasa M."/>
            <person name="Palculict T."/>
            <person name="Patil S."/>
            <person name="Pu L.-L."/>
            <person name="Saada N."/>
            <person name="Tang L."/>
            <person name="Weissenberger G."/>
            <person name="Zhu Y."/>
            <person name="Hemphill L."/>
            <person name="Shang Y."/>
            <person name="Youmans B."/>
            <person name="Ayvaz T."/>
            <person name="Ross M."/>
            <person name="Santibanez J."/>
            <person name="Aqrawi P."/>
            <person name="Gross S."/>
            <person name="Joshi V."/>
            <person name="Fowler G."/>
            <person name="Nazareth L."/>
            <person name="Reid J."/>
            <person name="Worley K."/>
            <person name="Petrosino J."/>
            <person name="Highlander S."/>
            <person name="Gibbs R."/>
        </authorList>
    </citation>
    <scope>NUCLEOTIDE SEQUENCE [LARGE SCALE GENOMIC DNA]</scope>
    <source>
        <strain evidence="1 2">DSM 11664</strain>
    </source>
</reference>
<dbReference type="eggNOG" id="COG0561">
    <property type="taxonomic scope" value="Bacteria"/>
</dbReference>
<protein>
    <submittedName>
        <fullName evidence="1">Uncharacterized protein</fullName>
    </submittedName>
</protein>
<dbReference type="Gene3D" id="3.40.50.1000">
    <property type="entry name" value="HAD superfamily/HAD-like"/>
    <property type="match status" value="1"/>
</dbReference>
<evidence type="ECO:0000313" key="2">
    <source>
        <dbReference type="Proteomes" id="UP000004069"/>
    </source>
</evidence>
<sequence length="56" mass="5892">MAFGDGGNDIEMLQLAGLSYAMANGLDCAKKAAKFIAPSNDKQGVLQVIAAYLEKE</sequence>
<dbReference type="PANTHER" id="PTHR10000:SF53">
    <property type="entry name" value="5-AMINO-6-(5-PHOSPHO-D-RIBITYLAMINO)URACIL PHOSPHATASE YBJI-RELATED"/>
    <property type="match status" value="1"/>
</dbReference>
<dbReference type="AlphaFoldDB" id="D4YSN9"/>
<dbReference type="SUPFAM" id="SSF56784">
    <property type="entry name" value="HAD-like"/>
    <property type="match status" value="1"/>
</dbReference>
<keyword evidence="2" id="KW-1185">Reference proteome</keyword>
<proteinExistence type="predicted"/>
<dbReference type="Pfam" id="PF08282">
    <property type="entry name" value="Hydrolase_3"/>
    <property type="match status" value="1"/>
</dbReference>
<dbReference type="PATRIC" id="fig|585524.9.peg.815"/>
<name>D4YSN9_9LACO</name>